<evidence type="ECO:0000313" key="4">
    <source>
        <dbReference type="EMBL" id="KAL2853833.1"/>
    </source>
</evidence>
<feature type="region of interest" description="Disordered" evidence="2">
    <location>
        <begin position="681"/>
        <end position="716"/>
    </location>
</feature>
<feature type="region of interest" description="Disordered" evidence="2">
    <location>
        <begin position="68"/>
        <end position="123"/>
    </location>
</feature>
<proteinExistence type="predicted"/>
<feature type="compositionally biased region" description="Acidic residues" evidence="2">
    <location>
        <begin position="767"/>
        <end position="776"/>
    </location>
</feature>
<evidence type="ECO:0000259" key="3">
    <source>
        <dbReference type="PROSITE" id="PS50003"/>
    </source>
</evidence>
<dbReference type="InterPro" id="IPR027267">
    <property type="entry name" value="AH/BAR_dom_sf"/>
</dbReference>
<feature type="compositionally biased region" description="Basic residues" evidence="2">
    <location>
        <begin position="98"/>
        <end position="120"/>
    </location>
</feature>
<dbReference type="InterPro" id="IPR043453">
    <property type="entry name" value="Slm1_PH"/>
</dbReference>
<dbReference type="EMBL" id="JBFXLU010000018">
    <property type="protein sequence ID" value="KAL2853833.1"/>
    <property type="molecule type" value="Genomic_DNA"/>
</dbReference>
<feature type="region of interest" description="Disordered" evidence="2">
    <location>
        <begin position="732"/>
        <end position="833"/>
    </location>
</feature>
<reference evidence="4 5" key="1">
    <citation type="submission" date="2024-07" db="EMBL/GenBank/DDBJ databases">
        <title>Section-level genome sequencing and comparative genomics of Aspergillus sections Usti and Cavernicolus.</title>
        <authorList>
            <consortium name="Lawrence Berkeley National Laboratory"/>
            <person name="Nybo J.L."/>
            <person name="Vesth T.C."/>
            <person name="Theobald S."/>
            <person name="Frisvad J.C."/>
            <person name="Larsen T.O."/>
            <person name="Kjaerboelling I."/>
            <person name="Rothschild-Mancinelli K."/>
            <person name="Lyhne E.K."/>
            <person name="Kogle M.E."/>
            <person name="Barry K."/>
            <person name="Clum A."/>
            <person name="Na H."/>
            <person name="Ledsgaard L."/>
            <person name="Lin J."/>
            <person name="Lipzen A."/>
            <person name="Kuo A."/>
            <person name="Riley R."/>
            <person name="Mondo S."/>
            <person name="Labutti K."/>
            <person name="Haridas S."/>
            <person name="Pangalinan J."/>
            <person name="Salamov A.A."/>
            <person name="Simmons B.A."/>
            <person name="Magnuson J.K."/>
            <person name="Chen J."/>
            <person name="Drula E."/>
            <person name="Henrissat B."/>
            <person name="Wiebenga A."/>
            <person name="Lubbers R.J."/>
            <person name="Gomes A.C."/>
            <person name="Makela M.R."/>
            <person name="Stajich J."/>
            <person name="Grigoriev I.V."/>
            <person name="Mortensen U.H."/>
            <person name="De Vries R.P."/>
            <person name="Baker S.E."/>
            <person name="Andersen M.R."/>
        </authorList>
    </citation>
    <scope>NUCLEOTIDE SEQUENCE [LARGE SCALE GENOMIC DNA]</scope>
    <source>
        <strain evidence="4 5">CBS 123904</strain>
    </source>
</reference>
<dbReference type="InterPro" id="IPR001849">
    <property type="entry name" value="PH_domain"/>
</dbReference>
<name>A0ABR4KNI2_9EURO</name>
<dbReference type="Proteomes" id="UP001610446">
    <property type="component" value="Unassembled WGS sequence"/>
</dbReference>
<protein>
    <recommendedName>
        <fullName evidence="3">PH domain-containing protein</fullName>
    </recommendedName>
</protein>
<keyword evidence="1" id="KW-0597">Phosphoprotein</keyword>
<gene>
    <name evidence="4" type="ORF">BJY01DRAFT_258711</name>
</gene>
<organism evidence="4 5">
    <name type="scientific">Aspergillus pseudoustus</name>
    <dbReference type="NCBI Taxonomy" id="1810923"/>
    <lineage>
        <taxon>Eukaryota</taxon>
        <taxon>Fungi</taxon>
        <taxon>Dikarya</taxon>
        <taxon>Ascomycota</taxon>
        <taxon>Pezizomycotina</taxon>
        <taxon>Eurotiomycetes</taxon>
        <taxon>Eurotiomycetidae</taxon>
        <taxon>Eurotiales</taxon>
        <taxon>Aspergillaceae</taxon>
        <taxon>Aspergillus</taxon>
        <taxon>Aspergillus subgen. Nidulantes</taxon>
    </lineage>
</organism>
<dbReference type="SMART" id="SM00233">
    <property type="entry name" value="PH"/>
    <property type="match status" value="1"/>
</dbReference>
<feature type="domain" description="PH" evidence="3">
    <location>
        <begin position="422"/>
        <end position="527"/>
    </location>
</feature>
<dbReference type="PROSITE" id="PS50003">
    <property type="entry name" value="PH_DOMAIN"/>
    <property type="match status" value="1"/>
</dbReference>
<dbReference type="Pfam" id="PF20400">
    <property type="entry name" value="BAR_4"/>
    <property type="match status" value="1"/>
</dbReference>
<feature type="compositionally biased region" description="Polar residues" evidence="2">
    <location>
        <begin position="646"/>
        <end position="658"/>
    </location>
</feature>
<dbReference type="Gene3D" id="2.30.29.30">
    <property type="entry name" value="Pleckstrin-homology domain (PH domain)/Phosphotyrosine-binding domain (PTB)"/>
    <property type="match status" value="1"/>
</dbReference>
<dbReference type="PANTHER" id="PTHR31941:SF16">
    <property type="entry name" value="PHOSPHATIDYLINOSITOL 4,5-BISPHOSPHATE-BINDING PROTEIN SLM1-RELATED"/>
    <property type="match status" value="1"/>
</dbReference>
<keyword evidence="5" id="KW-1185">Reference proteome</keyword>
<feature type="compositionally biased region" description="Polar residues" evidence="2">
    <location>
        <begin position="565"/>
        <end position="584"/>
    </location>
</feature>
<feature type="compositionally biased region" description="Low complexity" evidence="2">
    <location>
        <begin position="79"/>
        <end position="97"/>
    </location>
</feature>
<feature type="compositionally biased region" description="Polar residues" evidence="2">
    <location>
        <begin position="788"/>
        <end position="799"/>
    </location>
</feature>
<accession>A0ABR4KNI2</accession>
<sequence length="833" mass="92107">MAMALRSPTPVHDGFASSSQPPESLLTARGYGARSGSRPNSFVAHAAVEPSPLGHYSRFHEELDVISRRGSMDGPSGIQRSASQMSQSRSATPTRSGTLKKKSSLSKRGSMRRSGSRRSLRAGSVRSLVLGDKEKYPVDGDEDVNSAFYIPVPTTGNPTEVLANRFQAWRKVLKDLIVFFKELQKQYEARAKLYLSTTNIMNNTSLPPTFLKSGGLGDASEILRDFHRQAHLEANKAAEVESEVINQLVGLRNDLQKKTKEIKALSGDFRNSVDKEVDATRKSVRQLQEALGLVDEDPSATSGKGDPFIVRLTVEKQIEKQIEEENYLHRAYLNLENSGRELESIVVSEIQKAYNAYAGILKREADETRDTAEKLRVGPISMPHDHEWNSFVAEIDEMVDPRVPLRDVDNITFPGKDHPAAAEIRSGMLERKSKYLKSYAPGWYVLSPTHLHEFKSADRVAWQTPVMSLYLPEQKLGSHSQPDSTSHKFMLKGRQTGTMHRGHSWVFRAESYETMMAWYEDIEGLISKTGEARNAYVRRHVRSVSGASFRSSSDGVMDEDEADQTPYSAGSVAMSQERPTSQPRQPGGRFPSDVHIDRHIHVPMSPSSGESSGERDLLAAGGSLPDGGHYFAANSSNRYYSDRDSVQQNSNPSRSASSAGHRFPIDGYDNYQDKWMASSDSFRRNQQISQQIQPVQAAPAPAPADNRATIESQENPSNSVFVAGLGSISVQDHATKRQRNRGESASTAFTNSNVTNNTQSTVPTSVDEGEESEDETESVKRGPRSLRSEMSSLPNSLRNSVEIPKRPAAQTKNSVSTIELKIPGHYPPQQAAI</sequence>
<dbReference type="PANTHER" id="PTHR31941">
    <property type="entry name" value="CYTOSKELETAL SIGNALING PROTEIN SLM1"/>
    <property type="match status" value="1"/>
</dbReference>
<evidence type="ECO:0000313" key="5">
    <source>
        <dbReference type="Proteomes" id="UP001610446"/>
    </source>
</evidence>
<feature type="region of interest" description="Disordered" evidence="2">
    <location>
        <begin position="1"/>
        <end position="43"/>
    </location>
</feature>
<evidence type="ECO:0000256" key="2">
    <source>
        <dbReference type="SAM" id="MobiDB-lite"/>
    </source>
</evidence>
<dbReference type="InterPro" id="IPR011993">
    <property type="entry name" value="PH-like_dom_sf"/>
</dbReference>
<dbReference type="Gene3D" id="1.20.1270.60">
    <property type="entry name" value="Arfaptin homology (AH) domain/BAR domain"/>
    <property type="match status" value="1"/>
</dbReference>
<feature type="compositionally biased region" description="Low complexity" evidence="2">
    <location>
        <begin position="750"/>
        <end position="766"/>
    </location>
</feature>
<comment type="caution">
    <text evidence="4">The sequence shown here is derived from an EMBL/GenBank/DDBJ whole genome shotgun (WGS) entry which is preliminary data.</text>
</comment>
<dbReference type="SUPFAM" id="SSF50729">
    <property type="entry name" value="PH domain-like"/>
    <property type="match status" value="1"/>
</dbReference>
<dbReference type="InterPro" id="IPR046869">
    <property type="entry name" value="SLM1/RGC1-like_PH"/>
</dbReference>
<feature type="compositionally biased region" description="Low complexity" evidence="2">
    <location>
        <begin position="686"/>
        <end position="699"/>
    </location>
</feature>
<feature type="region of interest" description="Disordered" evidence="2">
    <location>
        <begin position="547"/>
        <end position="621"/>
    </location>
</feature>
<feature type="region of interest" description="Disordered" evidence="2">
    <location>
        <begin position="641"/>
        <end position="665"/>
    </location>
</feature>
<dbReference type="CDD" id="cd13311">
    <property type="entry name" value="PH_Slm1"/>
    <property type="match status" value="1"/>
</dbReference>
<dbReference type="Pfam" id="PF20399">
    <property type="entry name" value="PH_20"/>
    <property type="match status" value="1"/>
</dbReference>
<evidence type="ECO:0000256" key="1">
    <source>
        <dbReference type="ARBA" id="ARBA00022553"/>
    </source>
</evidence>
<dbReference type="InterPro" id="IPR046868">
    <property type="entry name" value="BAR_4"/>
</dbReference>